<comment type="caution">
    <text evidence="3">The sequence shown here is derived from an EMBL/GenBank/DDBJ whole genome shotgun (WGS) entry which is preliminary data.</text>
</comment>
<reference evidence="3 4" key="1">
    <citation type="journal article" date="2016" name="Nat. Commun.">
        <title>Thousands of microbial genomes shed light on interconnected biogeochemical processes in an aquifer system.</title>
        <authorList>
            <person name="Anantharaman K."/>
            <person name="Brown C.T."/>
            <person name="Hug L.A."/>
            <person name="Sharon I."/>
            <person name="Castelle C.J."/>
            <person name="Probst A.J."/>
            <person name="Thomas B.C."/>
            <person name="Singh A."/>
            <person name="Wilkins M.J."/>
            <person name="Karaoz U."/>
            <person name="Brodie E.L."/>
            <person name="Williams K.H."/>
            <person name="Hubbard S.S."/>
            <person name="Banfield J.F."/>
        </authorList>
    </citation>
    <scope>NUCLEOTIDE SEQUENCE [LARGE SCALE GENOMIC DNA]</scope>
</reference>
<dbReference type="Pfam" id="PF13630">
    <property type="entry name" value="SdpI"/>
    <property type="match status" value="1"/>
</dbReference>
<dbReference type="InterPro" id="IPR025962">
    <property type="entry name" value="SdpI/YhfL"/>
</dbReference>
<feature type="transmembrane region" description="Helical" evidence="1">
    <location>
        <begin position="189"/>
        <end position="207"/>
    </location>
</feature>
<feature type="transmembrane region" description="Helical" evidence="1">
    <location>
        <begin position="7"/>
        <end position="24"/>
    </location>
</feature>
<sequence length="212" mass="23429">MKTIKGTIAWIVIGLTWVTAIVLYDGMPARMATHWNASGVADGYAGKVFALFLIPAIMLLLQGLFVLIPKIDPLRKNIEAFRSQLEGFALLLSAFMAYVFALTMLWSKGSVFSMTVALMPALAIMFYGIGSLLKGIKRNWFVGIRTPWTMSSDVVWDKTHALGSRLLKLSGVVILAGVALPQYAIWFMVGPILTSTLVTVVYSYKVFKKENK</sequence>
<dbReference type="PANTHER" id="PTHR37810">
    <property type="entry name" value="IMMUNITY PROTEIN SDPI"/>
    <property type="match status" value="1"/>
</dbReference>
<evidence type="ECO:0000313" key="4">
    <source>
        <dbReference type="Proteomes" id="UP000176422"/>
    </source>
</evidence>
<dbReference type="Proteomes" id="UP000176422">
    <property type="component" value="Unassembled WGS sequence"/>
</dbReference>
<evidence type="ECO:0000256" key="1">
    <source>
        <dbReference type="SAM" id="Phobius"/>
    </source>
</evidence>
<dbReference type="PIRSF" id="PIRSF038959">
    <property type="entry name" value="SdpI"/>
    <property type="match status" value="1"/>
</dbReference>
<dbReference type="AlphaFoldDB" id="A0A1F8DWJ3"/>
<gene>
    <name evidence="3" type="ORF">A2372_03840</name>
</gene>
<name>A0A1F8DWJ3_9BACT</name>
<keyword evidence="1" id="KW-0812">Transmembrane</keyword>
<feature type="transmembrane region" description="Helical" evidence="1">
    <location>
        <begin position="166"/>
        <end position="183"/>
    </location>
</feature>
<dbReference type="GO" id="GO:0009636">
    <property type="term" value="P:response to toxic substance"/>
    <property type="evidence" value="ECO:0007669"/>
    <property type="project" value="TreeGrafter"/>
</dbReference>
<dbReference type="PANTHER" id="PTHR37810:SF5">
    <property type="entry name" value="IMMUNITY PROTEIN SDPI"/>
    <property type="match status" value="1"/>
</dbReference>
<feature type="transmembrane region" description="Helical" evidence="1">
    <location>
        <begin position="112"/>
        <end position="133"/>
    </location>
</feature>
<feature type="transmembrane region" description="Helical" evidence="1">
    <location>
        <begin position="88"/>
        <end position="106"/>
    </location>
</feature>
<keyword evidence="1" id="KW-1133">Transmembrane helix</keyword>
<feature type="domain" description="DUF1648" evidence="2">
    <location>
        <begin position="11"/>
        <end position="59"/>
    </location>
</feature>
<evidence type="ECO:0000259" key="2">
    <source>
        <dbReference type="Pfam" id="PF07853"/>
    </source>
</evidence>
<dbReference type="InterPro" id="IPR012867">
    <property type="entry name" value="DUF1648"/>
</dbReference>
<proteinExistence type="predicted"/>
<dbReference type="Pfam" id="PF07853">
    <property type="entry name" value="DUF1648"/>
    <property type="match status" value="1"/>
</dbReference>
<dbReference type="InterPro" id="IPR026272">
    <property type="entry name" value="SdpI"/>
</dbReference>
<protein>
    <recommendedName>
        <fullName evidence="2">DUF1648 domain-containing protein</fullName>
    </recommendedName>
</protein>
<organism evidence="3 4">
    <name type="scientific">Candidatus Wolfebacteria bacterium RIFOXYB1_FULL_54_12</name>
    <dbReference type="NCBI Taxonomy" id="1802559"/>
    <lineage>
        <taxon>Bacteria</taxon>
        <taxon>Candidatus Wolfeibacteriota</taxon>
    </lineage>
</organism>
<keyword evidence="1" id="KW-0472">Membrane</keyword>
<accession>A0A1F8DWJ3</accession>
<feature type="transmembrane region" description="Helical" evidence="1">
    <location>
        <begin position="44"/>
        <end position="68"/>
    </location>
</feature>
<evidence type="ECO:0000313" key="3">
    <source>
        <dbReference type="EMBL" id="OGM92951.1"/>
    </source>
</evidence>
<dbReference type="EMBL" id="MGIT01000002">
    <property type="protein sequence ID" value="OGM92951.1"/>
    <property type="molecule type" value="Genomic_DNA"/>
</dbReference>